<keyword evidence="1" id="KW-0732">Signal</keyword>
<organism evidence="3 4">
    <name type="scientific">Pseudotabrizicola alkalilacus</name>
    <dbReference type="NCBI Taxonomy" id="2305252"/>
    <lineage>
        <taxon>Bacteria</taxon>
        <taxon>Pseudomonadati</taxon>
        <taxon>Pseudomonadota</taxon>
        <taxon>Alphaproteobacteria</taxon>
        <taxon>Rhodobacterales</taxon>
        <taxon>Paracoccaceae</taxon>
        <taxon>Pseudotabrizicola</taxon>
    </lineage>
</organism>
<gene>
    <name evidence="3" type="ORF">D1012_11210</name>
</gene>
<dbReference type="PROSITE" id="PS51257">
    <property type="entry name" value="PROKAR_LIPOPROTEIN"/>
    <property type="match status" value="1"/>
</dbReference>
<comment type="caution">
    <text evidence="3">The sequence shown here is derived from an EMBL/GenBank/DDBJ whole genome shotgun (WGS) entry which is preliminary data.</text>
</comment>
<dbReference type="Proteomes" id="UP000284547">
    <property type="component" value="Unassembled WGS sequence"/>
</dbReference>
<dbReference type="RefSeq" id="WP_118152153.1">
    <property type="nucleotide sequence ID" value="NZ_QWEY01000005.1"/>
</dbReference>
<dbReference type="InterPro" id="IPR012674">
    <property type="entry name" value="Calycin"/>
</dbReference>
<feature type="domain" description="Lipocalin/cytosolic fatty-acid binding" evidence="2">
    <location>
        <begin position="111"/>
        <end position="170"/>
    </location>
</feature>
<dbReference type="Pfam" id="PF08212">
    <property type="entry name" value="Lipocalin_2"/>
    <property type="match status" value="1"/>
</dbReference>
<keyword evidence="4" id="KW-1185">Reference proteome</keyword>
<evidence type="ECO:0000256" key="1">
    <source>
        <dbReference type="SAM" id="SignalP"/>
    </source>
</evidence>
<dbReference type="SUPFAM" id="SSF50814">
    <property type="entry name" value="Lipocalins"/>
    <property type="match status" value="1"/>
</dbReference>
<reference evidence="3 4" key="1">
    <citation type="submission" date="2018-08" db="EMBL/GenBank/DDBJ databases">
        <title>Flavobacterium tibetense sp. nov., isolated from a wetland YonghuCo on Tibetan Plateau.</title>
        <authorList>
            <person name="Phurbu D."/>
            <person name="Lu H."/>
            <person name="Xing P."/>
        </authorList>
    </citation>
    <scope>NUCLEOTIDE SEQUENCE [LARGE SCALE GENOMIC DNA]</scope>
    <source>
        <strain evidence="3 4">DJC</strain>
    </source>
</reference>
<feature type="signal peptide" evidence="1">
    <location>
        <begin position="1"/>
        <end position="23"/>
    </location>
</feature>
<accession>A0A411Z2C2</accession>
<name>A0A411Z2C2_9RHOB</name>
<feature type="chain" id="PRO_5019479474" evidence="1">
    <location>
        <begin position="24"/>
        <end position="173"/>
    </location>
</feature>
<sequence length="173" mass="18520">MHQLSRARPWAACALILALTACAPPKAPPAPVPYRASGAPIWSNAQLDQARLVGLWQQTASFAPPGVSCAPGGADIGGRAGALTLTARLCLSGQEVRLAGPMPSTGPGRFRVSEQDWWVIWVDTDYRTLAIGTPSGDFGFILNRGGSLPPDRLTAAREIFDFNGYDTRFLRPF</sequence>
<dbReference type="InterPro" id="IPR000566">
    <property type="entry name" value="Lipocln_cytosolic_FA-bd_dom"/>
</dbReference>
<evidence type="ECO:0000313" key="3">
    <source>
        <dbReference type="EMBL" id="RGP37221.1"/>
    </source>
</evidence>
<dbReference type="EMBL" id="QWEY01000005">
    <property type="protein sequence ID" value="RGP37221.1"/>
    <property type="molecule type" value="Genomic_DNA"/>
</dbReference>
<evidence type="ECO:0000313" key="4">
    <source>
        <dbReference type="Proteomes" id="UP000284547"/>
    </source>
</evidence>
<dbReference type="AlphaFoldDB" id="A0A411Z2C2"/>
<proteinExistence type="predicted"/>
<evidence type="ECO:0000259" key="2">
    <source>
        <dbReference type="Pfam" id="PF08212"/>
    </source>
</evidence>
<dbReference type="Gene3D" id="2.40.128.20">
    <property type="match status" value="1"/>
</dbReference>
<protein>
    <submittedName>
        <fullName evidence="3">Lipocalin</fullName>
    </submittedName>
</protein>
<dbReference type="OrthoDB" id="594739at2"/>